<keyword evidence="3 5" id="KW-1133">Transmembrane helix</keyword>
<sequence length="200" mass="22753">YFSVIEWIPTSARSIMMTVRALLLSTGQVILAGLAYVFRDWHMLRLSITVPSSFFCSSGMWPSQSAHWLIISGKLDKAFKEIKKVAHLNGRKDVAENLHTECIHNEKYNIEKEQNVFFNVISFSILFYRFSAILFLYGLMFDLQNSGSNIFLSQALLGAVDFPAKCLSFLEMKFLKRQPSIAFVLFVAGCTTSINIFIPQ</sequence>
<reference evidence="6 7" key="1">
    <citation type="journal article" date="2018" name="Genomics">
        <title>Molecular footprints of inshore aquatic adaptation in Indo-Pacific humpback dolphin (Sousa chinensis).</title>
        <authorList>
            <person name="Ming Y."/>
            <person name="Jian J."/>
            <person name="Yu F."/>
            <person name="Yu X."/>
            <person name="Wang J."/>
            <person name="Liu W."/>
        </authorList>
    </citation>
    <scope>NUCLEOTIDE SEQUENCE [LARGE SCALE GENOMIC DNA]</scope>
    <source>
        <strain evidence="6">MY-2018</strain>
        <tissue evidence="6">Skin</tissue>
    </source>
</reference>
<dbReference type="Gene3D" id="1.20.1250.20">
    <property type="entry name" value="MFS general substrate transporter like domains"/>
    <property type="match status" value="1"/>
</dbReference>
<organism evidence="6 7">
    <name type="scientific">Sousa chinensis</name>
    <name type="common">Indo-pacific humpbacked dolphin</name>
    <name type="synonym">Steno chinensis</name>
    <dbReference type="NCBI Taxonomy" id="103600"/>
    <lineage>
        <taxon>Eukaryota</taxon>
        <taxon>Metazoa</taxon>
        <taxon>Chordata</taxon>
        <taxon>Craniata</taxon>
        <taxon>Vertebrata</taxon>
        <taxon>Euteleostomi</taxon>
        <taxon>Mammalia</taxon>
        <taxon>Eutheria</taxon>
        <taxon>Laurasiatheria</taxon>
        <taxon>Artiodactyla</taxon>
        <taxon>Whippomorpha</taxon>
        <taxon>Cetacea</taxon>
        <taxon>Odontoceti</taxon>
        <taxon>Delphinidae</taxon>
        <taxon>Sousa</taxon>
    </lineage>
</organism>
<dbReference type="GO" id="GO:0016020">
    <property type="term" value="C:membrane"/>
    <property type="evidence" value="ECO:0007669"/>
    <property type="project" value="InterPro"/>
</dbReference>
<dbReference type="GO" id="GO:0012505">
    <property type="term" value="C:endomembrane system"/>
    <property type="evidence" value="ECO:0007669"/>
    <property type="project" value="UniProtKB-SubCell"/>
</dbReference>
<dbReference type="EMBL" id="QWLN02005128">
    <property type="protein sequence ID" value="TEA37790.1"/>
    <property type="molecule type" value="Genomic_DNA"/>
</dbReference>
<keyword evidence="2 5" id="KW-0812">Transmembrane</keyword>
<gene>
    <name evidence="6" type="ORF">DBR06_SOUSAS1410009</name>
</gene>
<feature type="transmembrane region" description="Helical" evidence="5">
    <location>
        <begin position="116"/>
        <end position="138"/>
    </location>
</feature>
<dbReference type="InterPro" id="IPR036259">
    <property type="entry name" value="MFS_trans_sf"/>
</dbReference>
<dbReference type="Proteomes" id="UP000295264">
    <property type="component" value="Unassembled WGS sequence"/>
</dbReference>
<feature type="non-terminal residue" evidence="6">
    <location>
        <position position="1"/>
    </location>
</feature>
<protein>
    <recommendedName>
        <fullName evidence="8">Major facilitator superfamily (MFS) profile domain-containing protein</fullName>
    </recommendedName>
</protein>
<comment type="subcellular location">
    <subcellularLocation>
        <location evidence="1">Endomembrane system</location>
        <topology evidence="1">Multi-pass membrane protein</topology>
    </subcellularLocation>
</comment>
<evidence type="ECO:0000313" key="7">
    <source>
        <dbReference type="Proteomes" id="UP000295264"/>
    </source>
</evidence>
<accession>A0A484GQS1</accession>
<evidence type="ECO:0000313" key="6">
    <source>
        <dbReference type="EMBL" id="TEA37790.1"/>
    </source>
</evidence>
<dbReference type="InterPro" id="IPR005828">
    <property type="entry name" value="MFS_sugar_transport-like"/>
</dbReference>
<dbReference type="GO" id="GO:0022857">
    <property type="term" value="F:transmembrane transporter activity"/>
    <property type="evidence" value="ECO:0007669"/>
    <property type="project" value="InterPro"/>
</dbReference>
<dbReference type="SUPFAM" id="SSF103473">
    <property type="entry name" value="MFS general substrate transporter"/>
    <property type="match status" value="1"/>
</dbReference>
<evidence type="ECO:0000256" key="2">
    <source>
        <dbReference type="ARBA" id="ARBA00022692"/>
    </source>
</evidence>
<proteinExistence type="predicted"/>
<comment type="caution">
    <text evidence="6">The sequence shown here is derived from an EMBL/GenBank/DDBJ whole genome shotgun (WGS) entry which is preliminary data.</text>
</comment>
<evidence type="ECO:0000256" key="5">
    <source>
        <dbReference type="SAM" id="Phobius"/>
    </source>
</evidence>
<feature type="non-terminal residue" evidence="6">
    <location>
        <position position="200"/>
    </location>
</feature>
<name>A0A484GQS1_SOUCH</name>
<dbReference type="PANTHER" id="PTHR24064">
    <property type="entry name" value="SOLUTE CARRIER FAMILY 22 MEMBER"/>
    <property type="match status" value="1"/>
</dbReference>
<feature type="transmembrane region" description="Helical" evidence="5">
    <location>
        <begin position="15"/>
        <end position="38"/>
    </location>
</feature>
<feature type="transmembrane region" description="Helical" evidence="5">
    <location>
        <begin position="180"/>
        <end position="198"/>
    </location>
</feature>
<dbReference type="AlphaFoldDB" id="A0A484GQS1"/>
<keyword evidence="4 5" id="KW-0472">Membrane</keyword>
<evidence type="ECO:0008006" key="8">
    <source>
        <dbReference type="Google" id="ProtNLM"/>
    </source>
</evidence>
<evidence type="ECO:0000256" key="4">
    <source>
        <dbReference type="ARBA" id="ARBA00023136"/>
    </source>
</evidence>
<evidence type="ECO:0000256" key="1">
    <source>
        <dbReference type="ARBA" id="ARBA00004127"/>
    </source>
</evidence>
<keyword evidence="7" id="KW-1185">Reference proteome</keyword>
<dbReference type="Pfam" id="PF00083">
    <property type="entry name" value="Sugar_tr"/>
    <property type="match status" value="1"/>
</dbReference>
<evidence type="ECO:0000256" key="3">
    <source>
        <dbReference type="ARBA" id="ARBA00022989"/>
    </source>
</evidence>